<reference key="1">
    <citation type="journal article" date="2007" name="Nature">
        <title>The medaka draft genome and insights into vertebrate genome evolution.</title>
        <authorList>
            <person name="Kasahara M."/>
            <person name="Naruse K."/>
            <person name="Sasaki S."/>
            <person name="Nakatani Y."/>
            <person name="Qu W."/>
            <person name="Ahsan B."/>
            <person name="Yamada T."/>
            <person name="Nagayasu Y."/>
            <person name="Doi K."/>
            <person name="Kasai Y."/>
            <person name="Jindo T."/>
            <person name="Kobayashi D."/>
            <person name="Shimada A."/>
            <person name="Toyoda A."/>
            <person name="Kuroki Y."/>
            <person name="Fujiyama A."/>
            <person name="Sasaki T."/>
            <person name="Shimizu A."/>
            <person name="Asakawa S."/>
            <person name="Shimizu N."/>
            <person name="Hashimoto S."/>
            <person name="Yang J."/>
            <person name="Lee Y."/>
            <person name="Matsushima K."/>
            <person name="Sugano S."/>
            <person name="Sakaizumi M."/>
            <person name="Narita T."/>
            <person name="Ohishi K."/>
            <person name="Haga S."/>
            <person name="Ohta F."/>
            <person name="Nomoto H."/>
            <person name="Nogata K."/>
            <person name="Morishita T."/>
            <person name="Endo T."/>
            <person name="Shin-I T."/>
            <person name="Takeda H."/>
            <person name="Morishita S."/>
            <person name="Kohara Y."/>
        </authorList>
    </citation>
    <scope>NUCLEOTIDE SEQUENCE [LARGE SCALE GENOMIC DNA]</scope>
    <source>
        <strain>Hd-rR</strain>
    </source>
</reference>
<feature type="domain" description="DUF2428" evidence="4">
    <location>
        <begin position="913"/>
        <end position="1183"/>
    </location>
</feature>
<feature type="domain" description="tRNA (32-2'-O)-methyltransferase regulator THADA-like C-terminal TPR repeats region" evidence="6">
    <location>
        <begin position="1185"/>
        <end position="1347"/>
    </location>
</feature>
<comment type="function">
    <text evidence="3">Together with methyltransferase FTSJ1, methylates the 2'-O-ribose of nucleotides at position 32 of the anticodon loop of substrate tRNAs.</text>
</comment>
<reference evidence="7" key="4">
    <citation type="submission" date="2025-09" db="UniProtKB">
        <authorList>
            <consortium name="Ensembl"/>
        </authorList>
    </citation>
    <scope>IDENTIFICATION</scope>
    <source>
        <strain evidence="7">HSOK</strain>
    </source>
</reference>
<protein>
    <submittedName>
        <fullName evidence="7">Thyroid adenoma-associated protein homolog</fullName>
    </submittedName>
</protein>
<dbReference type="Ensembl" id="ENSORLT00015009450.1">
    <property type="protein sequence ID" value="ENSORLP00015003341.1"/>
    <property type="gene ID" value="ENSORLG00015004077.1"/>
</dbReference>
<evidence type="ECO:0000256" key="1">
    <source>
        <dbReference type="ARBA" id="ARBA00010409"/>
    </source>
</evidence>
<dbReference type="PANTHER" id="PTHR14387">
    <property type="entry name" value="THADA/DEATH RECEPTOR INTERACTING PROTEIN"/>
    <property type="match status" value="1"/>
</dbReference>
<reference evidence="7 8" key="2">
    <citation type="submission" date="2017-04" db="EMBL/GenBank/DDBJ databases">
        <title>CpG methylation of centromeres and impact of large insertions on vertebrate speciation.</title>
        <authorList>
            <person name="Ichikawa K."/>
            <person name="Yoshimura J."/>
            <person name="Morishita S."/>
        </authorList>
    </citation>
    <scope>NUCLEOTIDE SEQUENCE</scope>
    <source>
        <strain evidence="7 8">HSOK</strain>
    </source>
</reference>
<evidence type="ECO:0000313" key="8">
    <source>
        <dbReference type="Proteomes" id="UP000265200"/>
    </source>
</evidence>
<sequence>MSVDILITNLRACLISEDQPLGNVSKPFTSFLDKLSESTRTSVKRCKERCLDEAIQILRQISEEQLRDLQSEHLQLLVRLLISLQVQMVNISTACRKVDQMLQYLGKVDHQLVATETLHRFYSLFQSDQVPSQGDLQTACMFLEDSAVGHEVWRTFCVSMLNKVSELFPVLMQNESLNDGPMCYLSVKVCLQIFQLLSSEVAPLVWKENHNSPAVQKILQALMNIILGQCCNRDTRLLAGTAVAMLINTATEYQAGGAAVLSLQQIAHKDPWQLTVGVLQVECDPVRKDGVDRLAVIRGLLTCCRPQILLASLPCYSETSILIDCLYPLVYGLCEELLECHYFSFEVLTLWLKKVRECLTDLWKITGTRLLTDDNRLLVELIHIIWTNAESPVEGVPEFANRAFSLLLNLYDVDCEMFGVAKTDFYSTVLLKIMKLPWEAKAKYHLLCALLPYLDTDKVLDQCVEIPTHILKGLSTNQLSPCGSELYKCLIQQQRREISQKSVSVTELDLAKHWARRWQPVLFQALMSEVSLLQSNSSTHLLPCTFQVFPSAAQHLLESLDPQTPGHLHAWACILSSYRATTGCSPWALQDSSTFETLQQALMCADEKARLASFNLLCCSPKTNDRPTAEEMAIMKKFIPMNLNCESSSFRQHLQTGVKRFLVRIRDSCLAQIRKPKEKGKENSAHPERMQDTLEQGIEFVEWLGQLPYSNLAPGHSFQRKKTSLLLLSAVLETCTDTWSPDRKKGQPPANMKILINHVQLRGRWDFFCRSKKLLLLSCLEDSTNEIRELSTELLLKFFPPSLPVDIAEVLPMRANQLLCSPRVQEAQMGALMMKVLMYKSGEHYEGCDRGLASKTSSIIRFLLKELEDHYQTAKADMMLAARTKPIHGVLRALQRCLFEAPVSVCDAADHSLISEVLSLLEGIALLLLSTLHGDNMDSFTEKDTPPSFYDMGNAISSLISQQCGSEQTDEEDCVLLSEEHRLVLTCCWVSLKEIGIFLGTLVEKGFTESTQSGEHNLLKPHLSRVSKVFKNILLNCRHWGAIEGCCVGFTKFCSCLLSCNDPELKEIPAQMLTQGLQVVQCPRSASVTRRAAGLPTLILSILTAEDASKARPLLALSVQTLMDTAKTPVLDNWDQTLDLPQVCAVHTLQALVRAAPLAAAVRQFASGITVLSLTLLSSTCWAMRNAALQLYSSLCFRMLGQKSGNEESGAAQHGMTPPAFLFHYRQLQPFLLVELTRGAKGLRGPSAEAKLHLQPSLFPILTLLAQLQPAVTDTSGVFLDFSHPLLQLSASPIYSVRVMASKALVAMTPTSEHMNILLQLTAQLPGPQDTCSHNQLHGRLLQIKAILEKCLCTNSGISDERREVVSRVQAAQWLVTESQRCPLVRAVYLGVADCLREELCEDFLCQLSGKLICDLHTHPPGLQIGLSSFHQQAVHFLCGDVKWACQIWDSFSEASLDLKLSLVMWVLDGRGSKQPVLREEVQNVLLSNLKEALLSHSVEYRTAYLAALVKVMTAGGSLPQQPVLSTSHVHQPLLQCLELLFMNLEDQKCGPEFLSQALSAAGLLISKCPKASVNTSMLQRWCCILECHRAPVVPEVLRVACSEALCVTAAPLMSSMVLKIRLINTAIYLLQDQSQQVRLKAAHFAALLHCARRGGSQENPNLVQVSHALLLLLDLLLEEHWDAPGTLEVLLSHIPQSDLTCVLREASAIGGFSSLYEQDEANVFAEPSIMSAHVLPHLLQMAERSSKCSALAHSLTSWAEENATQVLEDLKFCEKIMPENALSPAWLGLLVDPRFYTTLSGLFTRAAFLLRLLETFAPAQHLCDPSTLHTHLQSVWKLLRQNGVHFHSSLTAALAGELPPPELKQSLS</sequence>
<dbReference type="InterPro" id="IPR019442">
    <property type="entry name" value="THADA/TRM732_DUF2428"/>
</dbReference>
<dbReference type="SUPFAM" id="SSF48371">
    <property type="entry name" value="ARM repeat"/>
    <property type="match status" value="1"/>
</dbReference>
<dbReference type="InterPro" id="IPR056843">
    <property type="entry name" value="THADA-like_TPR"/>
</dbReference>
<dbReference type="Proteomes" id="UP000265200">
    <property type="component" value="Chromosome 9"/>
</dbReference>
<organism evidence="7 8">
    <name type="scientific">Oryzias latipes</name>
    <name type="common">Japanese rice fish</name>
    <name type="synonym">Japanese killifish</name>
    <dbReference type="NCBI Taxonomy" id="8090"/>
    <lineage>
        <taxon>Eukaryota</taxon>
        <taxon>Metazoa</taxon>
        <taxon>Chordata</taxon>
        <taxon>Craniata</taxon>
        <taxon>Vertebrata</taxon>
        <taxon>Euteleostomi</taxon>
        <taxon>Actinopterygii</taxon>
        <taxon>Neopterygii</taxon>
        <taxon>Teleostei</taxon>
        <taxon>Neoteleostei</taxon>
        <taxon>Acanthomorphata</taxon>
        <taxon>Ovalentaria</taxon>
        <taxon>Atherinomorphae</taxon>
        <taxon>Beloniformes</taxon>
        <taxon>Adrianichthyidae</taxon>
        <taxon>Oryziinae</taxon>
        <taxon>Oryzias</taxon>
    </lineage>
</organism>
<dbReference type="InterPro" id="IPR051954">
    <property type="entry name" value="tRNA_methyltransferase_THADA"/>
</dbReference>
<keyword evidence="2" id="KW-0819">tRNA processing</keyword>
<accession>A0A3P9H6G3</accession>
<evidence type="ECO:0000259" key="5">
    <source>
        <dbReference type="Pfam" id="PF25150"/>
    </source>
</evidence>
<dbReference type="InterPro" id="IPR056842">
    <property type="entry name" value="THADA-like_TPR_C"/>
</dbReference>
<feature type="domain" description="tRNA (32-2'-O)-methyltransferase regulator THADA-like TPR repeats region" evidence="5">
    <location>
        <begin position="514"/>
        <end position="740"/>
    </location>
</feature>
<reference evidence="7" key="3">
    <citation type="submission" date="2025-08" db="UniProtKB">
        <authorList>
            <consortium name="Ensembl"/>
        </authorList>
    </citation>
    <scope>IDENTIFICATION</scope>
    <source>
        <strain evidence="7">HSOK</strain>
    </source>
</reference>
<dbReference type="InterPro" id="IPR016024">
    <property type="entry name" value="ARM-type_fold"/>
</dbReference>
<evidence type="ECO:0000256" key="3">
    <source>
        <dbReference type="ARBA" id="ARBA00035625"/>
    </source>
</evidence>
<evidence type="ECO:0000313" key="7">
    <source>
        <dbReference type="Ensembl" id="ENSORLP00015003341.1"/>
    </source>
</evidence>
<dbReference type="GO" id="GO:0008033">
    <property type="term" value="P:tRNA processing"/>
    <property type="evidence" value="ECO:0007669"/>
    <property type="project" value="UniProtKB-KW"/>
</dbReference>
<comment type="similarity">
    <text evidence="1">Belongs to the THADA family.</text>
</comment>
<dbReference type="Pfam" id="PF10350">
    <property type="entry name" value="DUF2428"/>
    <property type="match status" value="1"/>
</dbReference>
<dbReference type="Pfam" id="PF25151">
    <property type="entry name" value="TPR_Trm732_C"/>
    <property type="match status" value="1"/>
</dbReference>
<evidence type="ECO:0000259" key="4">
    <source>
        <dbReference type="Pfam" id="PF10350"/>
    </source>
</evidence>
<evidence type="ECO:0000259" key="6">
    <source>
        <dbReference type="Pfam" id="PF25151"/>
    </source>
</evidence>
<evidence type="ECO:0000256" key="2">
    <source>
        <dbReference type="ARBA" id="ARBA00022694"/>
    </source>
</evidence>
<dbReference type="PANTHER" id="PTHR14387:SF0">
    <property type="entry name" value="DUF2428 DOMAIN-CONTAINING PROTEIN"/>
    <property type="match status" value="1"/>
</dbReference>
<proteinExistence type="inferred from homology"/>
<dbReference type="Pfam" id="PF25150">
    <property type="entry name" value="TPR_Trm732"/>
    <property type="match status" value="1"/>
</dbReference>
<name>A0A3P9H6G3_ORYLA</name>